<feature type="transmembrane region" description="Helical" evidence="9">
    <location>
        <begin position="38"/>
        <end position="59"/>
    </location>
</feature>
<comment type="similarity">
    <text evidence="2">Belongs to the SPCS1 family.</text>
</comment>
<dbReference type="EMBL" id="BRXW01000145">
    <property type="protein sequence ID" value="GMI10103.1"/>
    <property type="molecule type" value="Genomic_DNA"/>
</dbReference>
<dbReference type="OrthoDB" id="263893at2759"/>
<dbReference type="GO" id="GO:0005787">
    <property type="term" value="C:signal peptidase complex"/>
    <property type="evidence" value="ECO:0007669"/>
    <property type="project" value="InterPro"/>
</dbReference>
<dbReference type="PANTHER" id="PTHR13202">
    <property type="entry name" value="MICROSOMAL SIGNAL PEPTIDASE 12 KDA SUBUNIT"/>
    <property type="match status" value="1"/>
</dbReference>
<evidence type="ECO:0000256" key="7">
    <source>
        <dbReference type="ARBA" id="ARBA00023136"/>
    </source>
</evidence>
<keyword evidence="4 9" id="KW-0812">Transmembrane</keyword>
<reference evidence="11" key="1">
    <citation type="journal article" date="2023" name="Commun. Biol.">
        <title>Genome analysis of Parmales, the sister group of diatoms, reveals the evolutionary specialization of diatoms from phago-mixotrophs to photoautotrophs.</title>
        <authorList>
            <person name="Ban H."/>
            <person name="Sato S."/>
            <person name="Yoshikawa S."/>
            <person name="Yamada K."/>
            <person name="Nakamura Y."/>
            <person name="Ichinomiya M."/>
            <person name="Sato N."/>
            <person name="Blanc-Mathieu R."/>
            <person name="Endo H."/>
            <person name="Kuwata A."/>
            <person name="Ogata H."/>
        </authorList>
    </citation>
    <scope>NUCLEOTIDE SEQUENCE [LARGE SCALE GENOMIC DNA]</scope>
    <source>
        <strain evidence="11">NIES 3700</strain>
    </source>
</reference>
<evidence type="ECO:0000256" key="9">
    <source>
        <dbReference type="SAM" id="Phobius"/>
    </source>
</evidence>
<protein>
    <recommendedName>
        <fullName evidence="3">Signal peptidase complex subunit 1</fullName>
    </recommendedName>
</protein>
<evidence type="ECO:0000256" key="6">
    <source>
        <dbReference type="ARBA" id="ARBA00022989"/>
    </source>
</evidence>
<dbReference type="InterPro" id="IPR009542">
    <property type="entry name" value="Spc1/SPCS1"/>
</dbReference>
<keyword evidence="6 9" id="KW-1133">Transmembrane helix</keyword>
<evidence type="ECO:0000256" key="8">
    <source>
        <dbReference type="ARBA" id="ARBA00045204"/>
    </source>
</evidence>
<name>A0A9W7FDJ2_9STRA</name>
<dbReference type="GO" id="GO:0006465">
    <property type="term" value="P:signal peptide processing"/>
    <property type="evidence" value="ECO:0007669"/>
    <property type="project" value="InterPro"/>
</dbReference>
<dbReference type="Proteomes" id="UP001165122">
    <property type="component" value="Unassembled WGS sequence"/>
</dbReference>
<comment type="subcellular location">
    <subcellularLocation>
        <location evidence="1">Endoplasmic reticulum membrane</location>
        <topology evidence="1">Multi-pass membrane protein</topology>
    </subcellularLocation>
</comment>
<keyword evidence="7 9" id="KW-0472">Membrane</keyword>
<evidence type="ECO:0000256" key="5">
    <source>
        <dbReference type="ARBA" id="ARBA00022824"/>
    </source>
</evidence>
<comment type="caution">
    <text evidence="10">The sequence shown here is derived from an EMBL/GenBank/DDBJ whole genome shotgun (WGS) entry which is preliminary data.</text>
</comment>
<dbReference type="PANTHER" id="PTHR13202:SF0">
    <property type="entry name" value="SIGNAL PEPTIDASE COMPLEX SUBUNIT 1"/>
    <property type="match status" value="1"/>
</dbReference>
<keyword evidence="5" id="KW-0256">Endoplasmic reticulum</keyword>
<comment type="function">
    <text evidence="8">Component of the signal peptidase complex (SPC) which catalyzes the cleavage of N-terminal signal sequences from nascent proteins as they are translocated into the lumen of the endoplasmic reticulum. Dispensable for SPC enzymatic activity.</text>
</comment>
<accession>A0A9W7FDJ2</accession>
<keyword evidence="11" id="KW-1185">Reference proteome</keyword>
<evidence type="ECO:0000256" key="4">
    <source>
        <dbReference type="ARBA" id="ARBA00022692"/>
    </source>
</evidence>
<evidence type="ECO:0000313" key="11">
    <source>
        <dbReference type="Proteomes" id="UP001165122"/>
    </source>
</evidence>
<organism evidence="10 11">
    <name type="scientific">Triparma laevis f. longispina</name>
    <dbReference type="NCBI Taxonomy" id="1714387"/>
    <lineage>
        <taxon>Eukaryota</taxon>
        <taxon>Sar</taxon>
        <taxon>Stramenopiles</taxon>
        <taxon>Ochrophyta</taxon>
        <taxon>Bolidophyceae</taxon>
        <taxon>Parmales</taxon>
        <taxon>Triparmaceae</taxon>
        <taxon>Triparma</taxon>
    </lineage>
</organism>
<feature type="transmembrane region" description="Helical" evidence="9">
    <location>
        <begin position="12"/>
        <end position="32"/>
    </location>
</feature>
<evidence type="ECO:0000313" key="10">
    <source>
        <dbReference type="EMBL" id="GMI10103.1"/>
    </source>
</evidence>
<dbReference type="AlphaFoldDB" id="A0A9W7FDJ2"/>
<gene>
    <name evidence="10" type="ORF">TrLO_g2352</name>
</gene>
<sequence length="83" mass="9460">MDFKGMALSELLFYYICIVSGAIGWIYGFVHQSFLQTFYIWACGLGVSVVLCVPDWPFFNRNPVKWLDKSVLEGKSKPSKKTS</sequence>
<evidence type="ECO:0000256" key="3">
    <source>
        <dbReference type="ARBA" id="ARBA00017059"/>
    </source>
</evidence>
<proteinExistence type="inferred from homology"/>
<evidence type="ECO:0000256" key="1">
    <source>
        <dbReference type="ARBA" id="ARBA00004477"/>
    </source>
</evidence>
<evidence type="ECO:0000256" key="2">
    <source>
        <dbReference type="ARBA" id="ARBA00005245"/>
    </source>
</evidence>
<dbReference type="Pfam" id="PF06645">
    <property type="entry name" value="SPC12"/>
    <property type="match status" value="1"/>
</dbReference>
<dbReference type="GO" id="GO:0045047">
    <property type="term" value="P:protein targeting to ER"/>
    <property type="evidence" value="ECO:0007669"/>
    <property type="project" value="TreeGrafter"/>
</dbReference>